<evidence type="ECO:0000313" key="4">
    <source>
        <dbReference type="Proteomes" id="UP001565243"/>
    </source>
</evidence>
<dbReference type="InterPro" id="IPR006842">
    <property type="entry name" value="Transposase_31"/>
</dbReference>
<reference evidence="3 4" key="1">
    <citation type="submission" date="2024-07" db="EMBL/GenBank/DDBJ databases">
        <authorList>
            <person name="Hebao G."/>
        </authorList>
    </citation>
    <scope>NUCLEOTIDE SEQUENCE [LARGE SCALE GENOMIC DNA]</scope>
    <source>
        <strain evidence="3 4">ACCC 02193</strain>
    </source>
</reference>
<evidence type="ECO:0000313" key="3">
    <source>
        <dbReference type="EMBL" id="MEY8769306.1"/>
    </source>
</evidence>
<name>A0ABV4E358_9GAMM</name>
<keyword evidence="4" id="KW-1185">Reference proteome</keyword>
<feature type="domain" description="Transposase (putative) YhgA-like" evidence="2">
    <location>
        <begin position="7"/>
        <end position="207"/>
    </location>
</feature>
<dbReference type="NCBIfam" id="TIGR01784">
    <property type="entry name" value="T_den_put_tspse"/>
    <property type="match status" value="1"/>
</dbReference>
<comment type="caution">
    <text evidence="3">The sequence shown here is derived from an EMBL/GenBank/DDBJ whole genome shotgun (WGS) entry which is preliminary data.</text>
</comment>
<proteinExistence type="inferred from homology"/>
<dbReference type="Pfam" id="PF04754">
    <property type="entry name" value="Transposase_31"/>
    <property type="match status" value="1"/>
</dbReference>
<accession>A0ABV4E358</accession>
<gene>
    <name evidence="3" type="ORF">AB6T85_02465</name>
</gene>
<dbReference type="InterPro" id="IPR051699">
    <property type="entry name" value="Rpn/YhgA-like_nuclease"/>
</dbReference>
<evidence type="ECO:0000259" key="2">
    <source>
        <dbReference type="Pfam" id="PF04754"/>
    </source>
</evidence>
<dbReference type="InterPro" id="IPR010106">
    <property type="entry name" value="RpnA"/>
</dbReference>
<dbReference type="PANTHER" id="PTHR34611">
    <property type="match status" value="1"/>
</dbReference>
<dbReference type="PANTHER" id="PTHR34611:SF4">
    <property type="entry name" value="RECOMBINATION-PROMOTING NUCLEASE PSLT051"/>
    <property type="match status" value="1"/>
</dbReference>
<evidence type="ECO:0000256" key="1">
    <source>
        <dbReference type="ARBA" id="ARBA00009787"/>
    </source>
</evidence>
<dbReference type="Proteomes" id="UP001565243">
    <property type="component" value="Unassembled WGS sequence"/>
</dbReference>
<dbReference type="RefSeq" id="WP_369894716.1">
    <property type="nucleotide sequence ID" value="NZ_JBGFFX010000001.1"/>
</dbReference>
<protein>
    <submittedName>
        <fullName evidence="3">Rpn family recombination-promoting nuclease/putative transposase</fullName>
    </submittedName>
</protein>
<organism evidence="3 4">
    <name type="scientific">Erwinia aeris</name>
    <dbReference type="NCBI Taxonomy" id="3239803"/>
    <lineage>
        <taxon>Bacteria</taxon>
        <taxon>Pseudomonadati</taxon>
        <taxon>Pseudomonadota</taxon>
        <taxon>Gammaproteobacteria</taxon>
        <taxon>Enterobacterales</taxon>
        <taxon>Erwiniaceae</taxon>
        <taxon>Erwinia</taxon>
    </lineage>
</organism>
<dbReference type="EMBL" id="JBGFFX010000001">
    <property type="protein sequence ID" value="MEY8769306.1"/>
    <property type="molecule type" value="Genomic_DNA"/>
</dbReference>
<sequence>MQNSTPTPHDAIFKTFLSNTLHAQDFLELHLPEELREICDLDTLRLESGSFVEDDLRACYSDILYSLKTTRGDGYAYILIEHQSSPDRMMPFRLLRYAIAAMQRHMDAGHKMLPLVIPVLFYQGGRSPYPYSMSWLDLFSEPRLAAKLYGGRFPLVDITVIPDDEILKHRRVALLTLLQKHIRIRDLHDLFNEITQLMQSDELSGQQQAALINYMIQAGETPDVKGFLHELAQALPQHKDELMTIAKRLEEMGREQGLQVGLEQGRSLGHQDGEREASLKIARTMLEKGFDRAAVMEVTGLSEDDLRQIKH</sequence>
<comment type="similarity">
    <text evidence="1">Belongs to the Rpn/YhgA-like nuclease family.</text>
</comment>